<keyword evidence="3" id="KW-0808">Transferase</keyword>
<dbReference type="EMBL" id="MU001641">
    <property type="protein sequence ID" value="KAF2479710.1"/>
    <property type="molecule type" value="Genomic_DNA"/>
</dbReference>
<keyword evidence="4" id="KW-1185">Reference proteome</keyword>
<dbReference type="PANTHER" id="PTHR43092:SF2">
    <property type="entry name" value="HERCYNYLCYSTEINE SULFOXIDE LYASE"/>
    <property type="match status" value="1"/>
</dbReference>
<proteinExistence type="predicted"/>
<sequence>MASTDPLLAIRNQGPIECGEDAAQHFGFDKGYRNLNHGSFGTYPQTLRPIVSHFQIRAEARPDAFIRYEEPTLLDEAREAIASYVHAPVETCVFVPNATTGINTILRNLVYQPGDIIIYFDTVYGSCEKTIRYITETTPAEAAKIKYKYPVSDDFLCNALESTIASLRREGKNPRLALFDTIVSLPGVRMPFERLTSICKAGKVLSLIDGAHGVGHIPLDLTALDPDFFVSNCHKWLYVPRGCAVLYVPLRNQDVMRSTLPTSHGFVPKLREGEEPITNPLPPAKGKSDFVVGFEFVGTTDNSAYFCVPAALEWRQHLTWGGTKGEEAVMGYMHHLAKRAGEIVATALGTEVLENEAGTLGQCAFANVRLPLVGAEVLTSGETGEWVLVAQWIARTLAEKYDTFIAIIFFGGAWWMRLSAQVYLTERDFEWAGEMLKEVCERVRRGEWKAGKAVNGSS</sequence>
<dbReference type="InterPro" id="IPR015424">
    <property type="entry name" value="PyrdxlP-dep_Trfase"/>
</dbReference>
<dbReference type="RefSeq" id="XP_033586280.1">
    <property type="nucleotide sequence ID" value="XM_033731629.1"/>
</dbReference>
<dbReference type="InterPro" id="IPR015421">
    <property type="entry name" value="PyrdxlP-dep_Trfase_major"/>
</dbReference>
<dbReference type="OrthoDB" id="5978656at2759"/>
<dbReference type="PANTHER" id="PTHR43092">
    <property type="entry name" value="L-CYSTEINE DESULFHYDRASE"/>
    <property type="match status" value="1"/>
</dbReference>
<evidence type="ECO:0000259" key="2">
    <source>
        <dbReference type="Pfam" id="PF00266"/>
    </source>
</evidence>
<dbReference type="GO" id="GO:0016740">
    <property type="term" value="F:transferase activity"/>
    <property type="evidence" value="ECO:0007669"/>
    <property type="project" value="UniProtKB-KW"/>
</dbReference>
<protein>
    <submittedName>
        <fullName evidence="3">Pyridoxal phosphate-dependent transferase</fullName>
    </submittedName>
</protein>
<keyword evidence="1" id="KW-0663">Pyridoxal phosphate</keyword>
<evidence type="ECO:0000256" key="1">
    <source>
        <dbReference type="ARBA" id="ARBA00022898"/>
    </source>
</evidence>
<dbReference type="Gene3D" id="3.40.640.10">
    <property type="entry name" value="Type I PLP-dependent aspartate aminotransferase-like (Major domain)"/>
    <property type="match status" value="1"/>
</dbReference>
<feature type="domain" description="Aminotransferase class V" evidence="2">
    <location>
        <begin position="73"/>
        <end position="262"/>
    </location>
</feature>
<dbReference type="GeneID" id="54472631"/>
<name>A0A6A6PI56_9PEZI</name>
<evidence type="ECO:0000313" key="3">
    <source>
        <dbReference type="EMBL" id="KAF2479710.1"/>
    </source>
</evidence>
<dbReference type="Pfam" id="PF00266">
    <property type="entry name" value="Aminotran_5"/>
    <property type="match status" value="1"/>
</dbReference>
<reference evidence="3" key="1">
    <citation type="journal article" date="2020" name="Stud. Mycol.">
        <title>101 Dothideomycetes genomes: a test case for predicting lifestyles and emergence of pathogens.</title>
        <authorList>
            <person name="Haridas S."/>
            <person name="Albert R."/>
            <person name="Binder M."/>
            <person name="Bloem J."/>
            <person name="Labutti K."/>
            <person name="Salamov A."/>
            <person name="Andreopoulos B."/>
            <person name="Baker S."/>
            <person name="Barry K."/>
            <person name="Bills G."/>
            <person name="Bluhm B."/>
            <person name="Cannon C."/>
            <person name="Castanera R."/>
            <person name="Culley D."/>
            <person name="Daum C."/>
            <person name="Ezra D."/>
            <person name="Gonzalez J."/>
            <person name="Henrissat B."/>
            <person name="Kuo A."/>
            <person name="Liang C."/>
            <person name="Lipzen A."/>
            <person name="Lutzoni F."/>
            <person name="Magnuson J."/>
            <person name="Mondo S."/>
            <person name="Nolan M."/>
            <person name="Ohm R."/>
            <person name="Pangilinan J."/>
            <person name="Park H.-J."/>
            <person name="Ramirez L."/>
            <person name="Alfaro M."/>
            <person name="Sun H."/>
            <person name="Tritt A."/>
            <person name="Yoshinaga Y."/>
            <person name="Zwiers L.-H."/>
            <person name="Turgeon B."/>
            <person name="Goodwin S."/>
            <person name="Spatafora J."/>
            <person name="Crous P."/>
            <person name="Grigoriev I."/>
        </authorList>
    </citation>
    <scope>NUCLEOTIDE SEQUENCE</scope>
    <source>
        <strain evidence="3">CBS 113389</strain>
    </source>
</reference>
<dbReference type="InterPro" id="IPR000192">
    <property type="entry name" value="Aminotrans_V_dom"/>
</dbReference>
<dbReference type="AlphaFoldDB" id="A0A6A6PI56"/>
<dbReference type="Proteomes" id="UP000799767">
    <property type="component" value="Unassembled WGS sequence"/>
</dbReference>
<gene>
    <name evidence="3" type="ORF">BDY17DRAFT_256812</name>
</gene>
<accession>A0A6A6PI56</accession>
<dbReference type="SUPFAM" id="SSF53383">
    <property type="entry name" value="PLP-dependent transferases"/>
    <property type="match status" value="1"/>
</dbReference>
<evidence type="ECO:0000313" key="4">
    <source>
        <dbReference type="Proteomes" id="UP000799767"/>
    </source>
</evidence>
<organism evidence="3 4">
    <name type="scientific">Neohortaea acidophila</name>
    <dbReference type="NCBI Taxonomy" id="245834"/>
    <lineage>
        <taxon>Eukaryota</taxon>
        <taxon>Fungi</taxon>
        <taxon>Dikarya</taxon>
        <taxon>Ascomycota</taxon>
        <taxon>Pezizomycotina</taxon>
        <taxon>Dothideomycetes</taxon>
        <taxon>Dothideomycetidae</taxon>
        <taxon>Mycosphaerellales</taxon>
        <taxon>Teratosphaeriaceae</taxon>
        <taxon>Neohortaea</taxon>
    </lineage>
</organism>